<dbReference type="InterPro" id="IPR000847">
    <property type="entry name" value="LysR_HTH_N"/>
</dbReference>
<dbReference type="PANTHER" id="PTHR30537">
    <property type="entry name" value="HTH-TYPE TRANSCRIPTIONAL REGULATOR"/>
    <property type="match status" value="1"/>
</dbReference>
<dbReference type="GO" id="GO:0043565">
    <property type="term" value="F:sequence-specific DNA binding"/>
    <property type="evidence" value="ECO:0007669"/>
    <property type="project" value="TreeGrafter"/>
</dbReference>
<dbReference type="PANTHER" id="PTHR30537:SF79">
    <property type="entry name" value="TRANSCRIPTIONAL REGULATOR-RELATED"/>
    <property type="match status" value="1"/>
</dbReference>
<dbReference type="Gene3D" id="3.40.190.10">
    <property type="entry name" value="Periplasmic binding protein-like II"/>
    <property type="match status" value="2"/>
</dbReference>
<dbReference type="SUPFAM" id="SSF46785">
    <property type="entry name" value="Winged helix' DNA-binding domain"/>
    <property type="match status" value="1"/>
</dbReference>
<dbReference type="OrthoDB" id="9794694at2"/>
<evidence type="ECO:0000313" key="6">
    <source>
        <dbReference type="EMBL" id="SDE73902.1"/>
    </source>
</evidence>
<reference evidence="6 7" key="1">
    <citation type="submission" date="2016-10" db="EMBL/GenBank/DDBJ databases">
        <authorList>
            <person name="de Groot N.N."/>
        </authorList>
    </citation>
    <scope>NUCLEOTIDE SEQUENCE [LARGE SCALE GENOMIC DNA]</scope>
    <source>
        <strain evidence="6 7">CGMCC 1.9109</strain>
    </source>
</reference>
<dbReference type="InterPro" id="IPR036390">
    <property type="entry name" value="WH_DNA-bd_sf"/>
</dbReference>
<dbReference type="Proteomes" id="UP000183685">
    <property type="component" value="Unassembled WGS sequence"/>
</dbReference>
<dbReference type="GO" id="GO:0003700">
    <property type="term" value="F:DNA-binding transcription factor activity"/>
    <property type="evidence" value="ECO:0007669"/>
    <property type="project" value="InterPro"/>
</dbReference>
<dbReference type="STRING" id="637679.GCA_001550055_02372"/>
<dbReference type="SUPFAM" id="SSF53850">
    <property type="entry name" value="Periplasmic binding protein-like II"/>
    <property type="match status" value="1"/>
</dbReference>
<keyword evidence="4" id="KW-0804">Transcription</keyword>
<dbReference type="EMBL" id="FNAK01000010">
    <property type="protein sequence ID" value="SDE73902.1"/>
    <property type="molecule type" value="Genomic_DNA"/>
</dbReference>
<comment type="similarity">
    <text evidence="1">Belongs to the LysR transcriptional regulatory family.</text>
</comment>
<evidence type="ECO:0000256" key="1">
    <source>
        <dbReference type="ARBA" id="ARBA00009437"/>
    </source>
</evidence>
<dbReference type="InterPro" id="IPR058163">
    <property type="entry name" value="LysR-type_TF_proteobact-type"/>
</dbReference>
<evidence type="ECO:0000313" key="7">
    <source>
        <dbReference type="Proteomes" id="UP000183685"/>
    </source>
</evidence>
<evidence type="ECO:0000256" key="4">
    <source>
        <dbReference type="ARBA" id="ARBA00023163"/>
    </source>
</evidence>
<dbReference type="InterPro" id="IPR036388">
    <property type="entry name" value="WH-like_DNA-bd_sf"/>
</dbReference>
<gene>
    <name evidence="6" type="ORF">SAMN04488071_3696</name>
</gene>
<dbReference type="Pfam" id="PF00126">
    <property type="entry name" value="HTH_1"/>
    <property type="match status" value="1"/>
</dbReference>
<evidence type="ECO:0000256" key="3">
    <source>
        <dbReference type="ARBA" id="ARBA00023125"/>
    </source>
</evidence>
<keyword evidence="3 6" id="KW-0238">DNA-binding</keyword>
<sequence>MTADKPKTKGFSATLPSRKALPPFEALRAFDAVARLGGIRKAAQGLERDHAVISRHIRTMEAWTGAVLVERTPTGVTLTDQGRQYHEQIATAIDALANATLDLMKQSDEEALQIWCMPGLAFHWLTGKLGAFEAAYPNVAIEVRPTEASPDLAANEADIDIRFVPQYGADFQIPQGIRQLELACLPIIGVASPDYVEKAPPITKPTDLADHQLLHEESSEYWQDWLAANGHKSKGELTGPLLWQGHLTMDAARHGRGIALSNRIVAARDIEEGRLVDVGESIPAFNDKTLGKYLFLARADRWDLPSVRRFRTWLHTAIAKELPSS</sequence>
<dbReference type="AlphaFoldDB" id="A0A1G7FDD3"/>
<evidence type="ECO:0000256" key="2">
    <source>
        <dbReference type="ARBA" id="ARBA00023015"/>
    </source>
</evidence>
<evidence type="ECO:0000259" key="5">
    <source>
        <dbReference type="PROSITE" id="PS50931"/>
    </source>
</evidence>
<protein>
    <submittedName>
        <fullName evidence="6">DNA-binding transcriptional regulator, LysR family</fullName>
    </submittedName>
</protein>
<dbReference type="PROSITE" id="PS50931">
    <property type="entry name" value="HTH_LYSR"/>
    <property type="match status" value="1"/>
</dbReference>
<keyword evidence="2" id="KW-0805">Transcription regulation</keyword>
<dbReference type="GO" id="GO:0006351">
    <property type="term" value="P:DNA-templated transcription"/>
    <property type="evidence" value="ECO:0007669"/>
    <property type="project" value="TreeGrafter"/>
</dbReference>
<name>A0A1G7FDD3_9PROT</name>
<dbReference type="Gene3D" id="1.10.10.10">
    <property type="entry name" value="Winged helix-like DNA-binding domain superfamily/Winged helix DNA-binding domain"/>
    <property type="match status" value="1"/>
</dbReference>
<accession>A0A1G7FDD3</accession>
<proteinExistence type="inferred from homology"/>
<keyword evidence="7" id="KW-1185">Reference proteome</keyword>
<feature type="domain" description="HTH lysR-type" evidence="5">
    <location>
        <begin position="22"/>
        <end position="79"/>
    </location>
</feature>
<organism evidence="6 7">
    <name type="scientific">Kordiimonas lacus</name>
    <dbReference type="NCBI Taxonomy" id="637679"/>
    <lineage>
        <taxon>Bacteria</taxon>
        <taxon>Pseudomonadati</taxon>
        <taxon>Pseudomonadota</taxon>
        <taxon>Alphaproteobacteria</taxon>
        <taxon>Kordiimonadales</taxon>
        <taxon>Kordiimonadaceae</taxon>
        <taxon>Kordiimonas</taxon>
    </lineage>
</organism>
<dbReference type="InterPro" id="IPR005119">
    <property type="entry name" value="LysR_subst-bd"/>
</dbReference>
<dbReference type="Pfam" id="PF03466">
    <property type="entry name" value="LysR_substrate"/>
    <property type="match status" value="1"/>
</dbReference>